<feature type="domain" description="ParB/Spo0J HTH" evidence="2">
    <location>
        <begin position="12"/>
        <end position="110"/>
    </location>
</feature>
<evidence type="ECO:0000256" key="1">
    <source>
        <dbReference type="ARBA" id="ARBA00006295"/>
    </source>
</evidence>
<accession>A0A1F7JE68</accession>
<dbReference type="AlphaFoldDB" id="A0A1F7JE68"/>
<protein>
    <recommendedName>
        <fullName evidence="2">ParB/Spo0J HTH domain-containing protein</fullName>
    </recommendedName>
</protein>
<dbReference type="Pfam" id="PF17762">
    <property type="entry name" value="HTH_ParB"/>
    <property type="match status" value="1"/>
</dbReference>
<sequence length="122" mass="13902">MYEKGKDSYLLLKPLERAHHFKRRIEEDGLSASELARSIKKSLSFVSNTLRLLQLPHLVQEGLMSGEISEGHGRALLTSHHHAHIVMVYREILVSNISVRETERMVRKLTKTTVQTTDGQSV</sequence>
<organism evidence="3 4">
    <name type="scientific">Candidatus Roizmanbacteria bacterium RIFCSPLOWO2_01_FULL_45_11</name>
    <dbReference type="NCBI Taxonomy" id="1802070"/>
    <lineage>
        <taxon>Bacteria</taxon>
        <taxon>Candidatus Roizmaniibacteriota</taxon>
    </lineage>
</organism>
<dbReference type="InterPro" id="IPR050336">
    <property type="entry name" value="Chromosome_partition/occlusion"/>
</dbReference>
<dbReference type="GO" id="GO:0007059">
    <property type="term" value="P:chromosome segregation"/>
    <property type="evidence" value="ECO:0007669"/>
    <property type="project" value="TreeGrafter"/>
</dbReference>
<dbReference type="Gene3D" id="1.10.10.2830">
    <property type="match status" value="1"/>
</dbReference>
<name>A0A1F7JE68_9BACT</name>
<dbReference type="EMBL" id="MGAU01000046">
    <property type="protein sequence ID" value="OGK53904.1"/>
    <property type="molecule type" value="Genomic_DNA"/>
</dbReference>
<reference evidence="3 4" key="1">
    <citation type="journal article" date="2016" name="Nat. Commun.">
        <title>Thousands of microbial genomes shed light on interconnected biogeochemical processes in an aquifer system.</title>
        <authorList>
            <person name="Anantharaman K."/>
            <person name="Brown C.T."/>
            <person name="Hug L.A."/>
            <person name="Sharon I."/>
            <person name="Castelle C.J."/>
            <person name="Probst A.J."/>
            <person name="Thomas B.C."/>
            <person name="Singh A."/>
            <person name="Wilkins M.J."/>
            <person name="Karaoz U."/>
            <person name="Brodie E.L."/>
            <person name="Williams K.H."/>
            <person name="Hubbard S.S."/>
            <person name="Banfield J.F."/>
        </authorList>
    </citation>
    <scope>NUCLEOTIDE SEQUENCE [LARGE SCALE GENOMIC DNA]</scope>
</reference>
<dbReference type="GO" id="GO:0005694">
    <property type="term" value="C:chromosome"/>
    <property type="evidence" value="ECO:0007669"/>
    <property type="project" value="TreeGrafter"/>
</dbReference>
<dbReference type="InterPro" id="IPR041468">
    <property type="entry name" value="HTH_ParB/Spo0J"/>
</dbReference>
<evidence type="ECO:0000313" key="4">
    <source>
        <dbReference type="Proteomes" id="UP000178486"/>
    </source>
</evidence>
<dbReference type="PANTHER" id="PTHR33375:SF1">
    <property type="entry name" value="CHROMOSOME-PARTITIONING PROTEIN PARB-RELATED"/>
    <property type="match status" value="1"/>
</dbReference>
<dbReference type="PANTHER" id="PTHR33375">
    <property type="entry name" value="CHROMOSOME-PARTITIONING PROTEIN PARB-RELATED"/>
    <property type="match status" value="1"/>
</dbReference>
<comment type="similarity">
    <text evidence="1">Belongs to the ParB family.</text>
</comment>
<dbReference type="SUPFAM" id="SSF109709">
    <property type="entry name" value="KorB DNA-binding domain-like"/>
    <property type="match status" value="1"/>
</dbReference>
<proteinExistence type="inferred from homology"/>
<dbReference type="FunFam" id="1.10.10.2830:FF:000001">
    <property type="entry name" value="Chromosome partitioning protein ParB"/>
    <property type="match status" value="1"/>
</dbReference>
<dbReference type="Proteomes" id="UP000178486">
    <property type="component" value="Unassembled WGS sequence"/>
</dbReference>
<gene>
    <name evidence="3" type="ORF">A3B56_02940</name>
</gene>
<evidence type="ECO:0000313" key="3">
    <source>
        <dbReference type="EMBL" id="OGK53904.1"/>
    </source>
</evidence>
<evidence type="ECO:0000259" key="2">
    <source>
        <dbReference type="Pfam" id="PF17762"/>
    </source>
</evidence>
<comment type="caution">
    <text evidence="3">The sequence shown here is derived from an EMBL/GenBank/DDBJ whole genome shotgun (WGS) entry which is preliminary data.</text>
</comment>